<reference evidence="1 2" key="2">
    <citation type="submission" date="2018-11" db="EMBL/GenBank/DDBJ databases">
        <authorList>
            <consortium name="Pathogen Informatics"/>
        </authorList>
    </citation>
    <scope>NUCLEOTIDE SEQUENCE [LARGE SCALE GENOMIC DNA]</scope>
    <source>
        <strain evidence="1 2">Costa Rica</strain>
    </source>
</reference>
<dbReference type="Proteomes" id="UP000267027">
    <property type="component" value="Unassembled WGS sequence"/>
</dbReference>
<evidence type="ECO:0000313" key="3">
    <source>
        <dbReference type="WBParaSite" id="ACOC_0001312501-mRNA-1"/>
    </source>
</evidence>
<evidence type="ECO:0000313" key="1">
    <source>
        <dbReference type="EMBL" id="VDM64711.1"/>
    </source>
</evidence>
<protein>
    <submittedName>
        <fullName evidence="1 3">Uncharacterized protein</fullName>
    </submittedName>
</protein>
<evidence type="ECO:0000313" key="2">
    <source>
        <dbReference type="Proteomes" id="UP000267027"/>
    </source>
</evidence>
<dbReference type="AlphaFoldDB" id="A0A0R3Q231"/>
<proteinExistence type="predicted"/>
<dbReference type="WBParaSite" id="ACOC_0001312501-mRNA-1">
    <property type="protein sequence ID" value="ACOC_0001312501-mRNA-1"/>
    <property type="gene ID" value="ACOC_0001312501"/>
</dbReference>
<organism evidence="3">
    <name type="scientific">Angiostrongylus costaricensis</name>
    <name type="common">Nematode worm</name>
    <dbReference type="NCBI Taxonomy" id="334426"/>
    <lineage>
        <taxon>Eukaryota</taxon>
        <taxon>Metazoa</taxon>
        <taxon>Ecdysozoa</taxon>
        <taxon>Nematoda</taxon>
        <taxon>Chromadorea</taxon>
        <taxon>Rhabditida</taxon>
        <taxon>Rhabditina</taxon>
        <taxon>Rhabditomorpha</taxon>
        <taxon>Strongyloidea</taxon>
        <taxon>Metastrongylidae</taxon>
        <taxon>Angiostrongylus</taxon>
    </lineage>
</organism>
<keyword evidence="2" id="KW-1185">Reference proteome</keyword>
<sequence>MLVESKSSCNLEDSQSKAFTRGLKQSVGAGSNYGRRFLIDGITNHRAIPSPRYTAKCQQALAAFFIEKIGKNAASADNTLSHQHTISMCLCLSSASLGYDLVISVNIFMG</sequence>
<reference evidence="3" key="1">
    <citation type="submission" date="2017-02" db="UniProtKB">
        <authorList>
            <consortium name="WormBaseParasite"/>
        </authorList>
    </citation>
    <scope>IDENTIFICATION</scope>
</reference>
<dbReference type="EMBL" id="UYYA01005520">
    <property type="protein sequence ID" value="VDM64711.1"/>
    <property type="molecule type" value="Genomic_DNA"/>
</dbReference>
<name>A0A0R3Q231_ANGCS</name>
<accession>A0A0R3Q231</accession>
<gene>
    <name evidence="1" type="ORF">ACOC_LOCUS13126</name>
</gene>